<comment type="caution">
    <text evidence="2">The sequence shown here is derived from an EMBL/GenBank/DDBJ whole genome shotgun (WGS) entry which is preliminary data.</text>
</comment>
<accession>A0ABU2SCG4</accession>
<evidence type="ECO:0000313" key="2">
    <source>
        <dbReference type="EMBL" id="MDT0445395.1"/>
    </source>
</evidence>
<dbReference type="Proteomes" id="UP001183615">
    <property type="component" value="Unassembled WGS sequence"/>
</dbReference>
<gene>
    <name evidence="2" type="ORF">RM779_22750</name>
</gene>
<protein>
    <submittedName>
        <fullName evidence="2">DUF4244 domain-containing protein</fullName>
    </submittedName>
</protein>
<sequence length="68" mass="7077">MWPINSVTGCPGSRRGPWLRDEGMSTAEYAVGTIAAAALAVVLYQVVTSGAVSDALQGLVERALDTEP</sequence>
<reference evidence="3" key="1">
    <citation type="submission" date="2023-07" db="EMBL/GenBank/DDBJ databases">
        <title>30 novel species of actinomycetes from the DSMZ collection.</title>
        <authorList>
            <person name="Nouioui I."/>
        </authorList>
    </citation>
    <scope>NUCLEOTIDE SEQUENCE [LARGE SCALE GENOMIC DNA]</scope>
    <source>
        <strain evidence="3">DSM 41886</strain>
    </source>
</reference>
<feature type="transmembrane region" description="Helical" evidence="1">
    <location>
        <begin position="29"/>
        <end position="47"/>
    </location>
</feature>
<dbReference type="InterPro" id="IPR025338">
    <property type="entry name" value="DUF4244"/>
</dbReference>
<dbReference type="Pfam" id="PF14029">
    <property type="entry name" value="DUF4244"/>
    <property type="match status" value="1"/>
</dbReference>
<evidence type="ECO:0000313" key="3">
    <source>
        <dbReference type="Proteomes" id="UP001183615"/>
    </source>
</evidence>
<organism evidence="2 3">
    <name type="scientific">Streptomyces johnsoniae</name>
    <dbReference type="NCBI Taxonomy" id="3075532"/>
    <lineage>
        <taxon>Bacteria</taxon>
        <taxon>Bacillati</taxon>
        <taxon>Actinomycetota</taxon>
        <taxon>Actinomycetes</taxon>
        <taxon>Kitasatosporales</taxon>
        <taxon>Streptomycetaceae</taxon>
        <taxon>Streptomyces</taxon>
    </lineage>
</organism>
<keyword evidence="1" id="KW-1133">Transmembrane helix</keyword>
<name>A0ABU2SCG4_9ACTN</name>
<dbReference type="EMBL" id="JAVREV010000013">
    <property type="protein sequence ID" value="MDT0445395.1"/>
    <property type="molecule type" value="Genomic_DNA"/>
</dbReference>
<evidence type="ECO:0000256" key="1">
    <source>
        <dbReference type="SAM" id="Phobius"/>
    </source>
</evidence>
<proteinExistence type="predicted"/>
<keyword evidence="1" id="KW-0472">Membrane</keyword>
<keyword evidence="3" id="KW-1185">Reference proteome</keyword>
<keyword evidence="1" id="KW-0812">Transmembrane</keyword>